<organism evidence="7 8">
    <name type="scientific">Nitrosomonas nitrosa</name>
    <dbReference type="NCBI Taxonomy" id="52442"/>
    <lineage>
        <taxon>Bacteria</taxon>
        <taxon>Pseudomonadati</taxon>
        <taxon>Pseudomonadota</taxon>
        <taxon>Betaproteobacteria</taxon>
        <taxon>Nitrosomonadales</taxon>
        <taxon>Nitrosomonadaceae</taxon>
        <taxon>Nitrosomonas</taxon>
    </lineage>
</organism>
<dbReference type="Pfam" id="PF04751">
    <property type="entry name" value="DarP"/>
    <property type="match status" value="1"/>
</dbReference>
<dbReference type="RefSeq" id="WP_090668161.1">
    <property type="nucleotide sequence ID" value="NZ_FOUF01000011.1"/>
</dbReference>
<dbReference type="OrthoDB" id="5293604at2"/>
<comment type="function">
    <text evidence="5">Member of a network of 50S ribosomal subunit biogenesis factors which assembles along the 30S-50S interface, preventing incorrect 23S rRNA structures from forming. Promotes peptidyl transferase center (PTC) maturation.</text>
</comment>
<evidence type="ECO:0000313" key="8">
    <source>
        <dbReference type="Proteomes" id="UP000199561"/>
    </source>
</evidence>
<evidence type="ECO:0000256" key="6">
    <source>
        <dbReference type="SAM" id="MobiDB-lite"/>
    </source>
</evidence>
<dbReference type="STRING" id="52442.SAMN05421880_11158"/>
<comment type="similarity">
    <text evidence="5">Belongs to the DarP family.</text>
</comment>
<feature type="region of interest" description="Disordered" evidence="6">
    <location>
        <begin position="1"/>
        <end position="22"/>
    </location>
</feature>
<keyword evidence="8" id="KW-1185">Reference proteome</keyword>
<reference evidence="7 8" key="1">
    <citation type="submission" date="2016-10" db="EMBL/GenBank/DDBJ databases">
        <authorList>
            <person name="de Groot N.N."/>
        </authorList>
    </citation>
    <scope>NUCLEOTIDE SEQUENCE [LARGE SCALE GENOMIC DNA]</scope>
    <source>
        <strain evidence="7 8">Nm146</strain>
    </source>
</reference>
<dbReference type="SUPFAM" id="SSF158710">
    <property type="entry name" value="PSPTO4464-like"/>
    <property type="match status" value="1"/>
</dbReference>
<name>A0A1I4PJV2_9PROT</name>
<comment type="subcellular location">
    <subcellularLocation>
        <location evidence="5">Cytoplasm</location>
    </subcellularLocation>
    <text evidence="5">Associates with late stage pre-50S ribosomal subunits.</text>
</comment>
<dbReference type="GO" id="GO:0043022">
    <property type="term" value="F:ribosome binding"/>
    <property type="evidence" value="ECO:0007669"/>
    <property type="project" value="UniProtKB-UniRule"/>
</dbReference>
<dbReference type="EMBL" id="FOUF01000011">
    <property type="protein sequence ID" value="SFM27785.1"/>
    <property type="molecule type" value="Genomic_DNA"/>
</dbReference>
<keyword evidence="2 5" id="KW-0690">Ribosome biogenesis</keyword>
<dbReference type="PIRSF" id="PIRSF016183">
    <property type="entry name" value="UCP016183"/>
    <property type="match status" value="1"/>
</dbReference>
<keyword evidence="4 5" id="KW-0694">RNA-binding</keyword>
<proteinExistence type="inferred from homology"/>
<dbReference type="GO" id="GO:0019843">
    <property type="term" value="F:rRNA binding"/>
    <property type="evidence" value="ECO:0007669"/>
    <property type="project" value="UniProtKB-UniRule"/>
</dbReference>
<evidence type="ECO:0000256" key="1">
    <source>
        <dbReference type="ARBA" id="ARBA00022490"/>
    </source>
</evidence>
<dbReference type="NCBIfam" id="NF003593">
    <property type="entry name" value="PRK05255.1-1"/>
    <property type="match status" value="1"/>
</dbReference>
<dbReference type="Gene3D" id="1.10.60.30">
    <property type="entry name" value="PSPTO4464-like domains"/>
    <property type="match status" value="2"/>
</dbReference>
<evidence type="ECO:0000256" key="5">
    <source>
        <dbReference type="HAMAP-Rule" id="MF_00765"/>
    </source>
</evidence>
<evidence type="ECO:0000256" key="4">
    <source>
        <dbReference type="ARBA" id="ARBA00022884"/>
    </source>
</evidence>
<dbReference type="CDD" id="cd16331">
    <property type="entry name" value="YjgA-like"/>
    <property type="match status" value="1"/>
</dbReference>
<dbReference type="AlphaFoldDB" id="A0A1I4PJV2"/>
<gene>
    <name evidence="5" type="primary">darP</name>
    <name evidence="7" type="ORF">SAMN05421880_11158</name>
</gene>
<feature type="compositionally biased region" description="Acidic residues" evidence="6">
    <location>
        <begin position="1"/>
        <end position="11"/>
    </location>
</feature>
<dbReference type="PANTHER" id="PTHR38101:SF1">
    <property type="entry name" value="UPF0307 PROTEIN YJGA"/>
    <property type="match status" value="1"/>
</dbReference>
<dbReference type="InterPro" id="IPR023153">
    <property type="entry name" value="DarP_sf"/>
</dbReference>
<dbReference type="Proteomes" id="UP000199561">
    <property type="component" value="Unassembled WGS sequence"/>
</dbReference>
<sequence>MQNDIPDELEQEQTLPPSKTRRKHAMHALQELGEQLVALDSKQITEIDLPEILLDAILEAKRLTKHGARRRQLQYIGKLMRDIDAAPIQEKISAFHSTGVKHTAWLHLLENWRERLMTDEAAFTEFGQHYPHADLHRLRTLARNAHKEKLAGKPPKSFRALFQELRTVIPENATSNLS</sequence>
<dbReference type="GO" id="GO:0005829">
    <property type="term" value="C:cytosol"/>
    <property type="evidence" value="ECO:0007669"/>
    <property type="project" value="TreeGrafter"/>
</dbReference>
<keyword evidence="3 5" id="KW-0699">rRNA-binding</keyword>
<evidence type="ECO:0000256" key="2">
    <source>
        <dbReference type="ARBA" id="ARBA00022517"/>
    </source>
</evidence>
<evidence type="ECO:0000256" key="3">
    <source>
        <dbReference type="ARBA" id="ARBA00022730"/>
    </source>
</evidence>
<dbReference type="InterPro" id="IPR006839">
    <property type="entry name" value="DarP"/>
</dbReference>
<accession>A0A1I4PJV2</accession>
<protein>
    <recommendedName>
        <fullName evidence="5">Dual-action ribosomal maturation protein DarP</fullName>
    </recommendedName>
    <alternativeName>
        <fullName evidence="5">Large ribosomal subunit assembly factor DarP</fullName>
    </alternativeName>
</protein>
<dbReference type="PANTHER" id="PTHR38101">
    <property type="entry name" value="UPF0307 PROTEIN YJGA"/>
    <property type="match status" value="1"/>
</dbReference>
<evidence type="ECO:0000313" key="7">
    <source>
        <dbReference type="EMBL" id="SFM27785.1"/>
    </source>
</evidence>
<keyword evidence="1 5" id="KW-0963">Cytoplasm</keyword>
<dbReference type="GO" id="GO:1902626">
    <property type="term" value="P:assembly of large subunit precursor of preribosome"/>
    <property type="evidence" value="ECO:0007669"/>
    <property type="project" value="UniProtKB-UniRule"/>
</dbReference>
<dbReference type="HAMAP" id="MF_00765">
    <property type="entry name" value="DarP"/>
    <property type="match status" value="1"/>
</dbReference>